<accession>Q3AT58</accession>
<evidence type="ECO:0000313" key="4">
    <source>
        <dbReference type="EMBL" id="ABB27817.1"/>
    </source>
</evidence>
<protein>
    <recommendedName>
        <fullName evidence="3">Outer membrane protein beta-barrel domain-containing protein</fullName>
    </recommendedName>
</protein>
<dbReference type="OrthoDB" id="1440275at2"/>
<dbReference type="KEGG" id="cch:Cag_0544"/>
<dbReference type="HOGENOM" id="CLU_1438729_0_0_10"/>
<dbReference type="InterPro" id="IPR011250">
    <property type="entry name" value="OMP/PagP_B-barrel"/>
</dbReference>
<feature type="signal peptide" evidence="2">
    <location>
        <begin position="1"/>
        <end position="23"/>
    </location>
</feature>
<organism evidence="4">
    <name type="scientific">Chlorobium chlorochromatii (strain CaD3)</name>
    <dbReference type="NCBI Taxonomy" id="340177"/>
    <lineage>
        <taxon>Bacteria</taxon>
        <taxon>Pseudomonadati</taxon>
        <taxon>Chlorobiota</taxon>
        <taxon>Chlorobiia</taxon>
        <taxon>Chlorobiales</taxon>
        <taxon>Chlorobiaceae</taxon>
        <taxon>Chlorobium/Pelodictyon group</taxon>
        <taxon>Chlorobium</taxon>
    </lineage>
</organism>
<dbReference type="eggNOG" id="COG3637">
    <property type="taxonomic scope" value="Bacteria"/>
</dbReference>
<keyword evidence="1 2" id="KW-0732">Signal</keyword>
<reference evidence="4" key="1">
    <citation type="submission" date="2005-08" db="EMBL/GenBank/DDBJ databases">
        <title>Complete sequence of Chlorobium chlorochromatii CaD3.</title>
        <authorList>
            <person name="Copeland A."/>
            <person name="Lucas S."/>
            <person name="Lapidus A."/>
            <person name="Barry K."/>
            <person name="Detter J.C."/>
            <person name="Glavina T."/>
            <person name="Hammon N."/>
            <person name="Israni S."/>
            <person name="Pitluck S."/>
            <person name="Bryant D."/>
            <person name="Schmutz J."/>
            <person name="Larimer F."/>
            <person name="Land M."/>
            <person name="Kyrpides N."/>
            <person name="Ivanova N."/>
            <person name="Richardson P."/>
        </authorList>
    </citation>
    <scope>NUCLEOTIDE SEQUENCE [LARGE SCALE GENOMIC DNA]</scope>
    <source>
        <strain evidence="4">CaD3</strain>
    </source>
</reference>
<evidence type="ECO:0000259" key="3">
    <source>
        <dbReference type="Pfam" id="PF13505"/>
    </source>
</evidence>
<dbReference type="SUPFAM" id="SSF56925">
    <property type="entry name" value="OMPA-like"/>
    <property type="match status" value="1"/>
</dbReference>
<name>Q3AT58_CHLCH</name>
<dbReference type="Pfam" id="PF13505">
    <property type="entry name" value="OMP_b-brl"/>
    <property type="match status" value="1"/>
</dbReference>
<gene>
    <name evidence="4" type="ordered locus">Cag_0544</name>
</gene>
<evidence type="ECO:0000256" key="2">
    <source>
        <dbReference type="SAM" id="SignalP"/>
    </source>
</evidence>
<feature type="domain" description="Outer membrane protein beta-barrel" evidence="3">
    <location>
        <begin position="7"/>
        <end position="171"/>
    </location>
</feature>
<dbReference type="Gene3D" id="2.40.160.20">
    <property type="match status" value="1"/>
</dbReference>
<sequence>MKKALLTALLVGMSAAPAQQLFAKGFNYNYVQGQYVKPSMDNVDGGSGFAITGSVALNDNFALNASYNDASFDNDIDASGYNVGVTYHMPVADSTDILLNAAFEQAEASAFGISTDDTGYSIGAGIRQKVASAVELEAGIYNVSIFDDSNIGFGAAALVDVAKNIALGVSYENLDESNTIGVGVRAGF</sequence>
<dbReference type="InterPro" id="IPR027385">
    <property type="entry name" value="Beta-barrel_OMP"/>
</dbReference>
<evidence type="ECO:0000256" key="1">
    <source>
        <dbReference type="ARBA" id="ARBA00022729"/>
    </source>
</evidence>
<dbReference type="AlphaFoldDB" id="Q3AT58"/>
<feature type="chain" id="PRO_5004223985" description="Outer membrane protein beta-barrel domain-containing protein" evidence="2">
    <location>
        <begin position="24"/>
        <end position="188"/>
    </location>
</feature>
<proteinExistence type="predicted"/>
<dbReference type="EMBL" id="CP000108">
    <property type="protein sequence ID" value="ABB27817.1"/>
    <property type="molecule type" value="Genomic_DNA"/>
</dbReference>